<evidence type="ECO:0000313" key="2">
    <source>
        <dbReference type="EMBL" id="MCJ8501580.1"/>
    </source>
</evidence>
<dbReference type="Gene3D" id="3.40.50.150">
    <property type="entry name" value="Vaccinia Virus protein VP39"/>
    <property type="match status" value="1"/>
</dbReference>
<dbReference type="Proteomes" id="UP001165427">
    <property type="component" value="Unassembled WGS sequence"/>
</dbReference>
<dbReference type="Pfam" id="PF13489">
    <property type="entry name" value="Methyltransf_23"/>
    <property type="match status" value="1"/>
</dbReference>
<evidence type="ECO:0000256" key="1">
    <source>
        <dbReference type="SAM" id="MobiDB-lite"/>
    </source>
</evidence>
<organism evidence="2 3">
    <name type="scientific">Desulfatitalea alkaliphila</name>
    <dbReference type="NCBI Taxonomy" id="2929485"/>
    <lineage>
        <taxon>Bacteria</taxon>
        <taxon>Pseudomonadati</taxon>
        <taxon>Thermodesulfobacteriota</taxon>
        <taxon>Desulfobacteria</taxon>
        <taxon>Desulfobacterales</taxon>
        <taxon>Desulfosarcinaceae</taxon>
        <taxon>Desulfatitalea</taxon>
    </lineage>
</organism>
<dbReference type="GO" id="GO:0032259">
    <property type="term" value="P:methylation"/>
    <property type="evidence" value="ECO:0007669"/>
    <property type="project" value="UniProtKB-KW"/>
</dbReference>
<gene>
    <name evidence="2" type="ORF">MRX98_13440</name>
</gene>
<dbReference type="GO" id="GO:0008168">
    <property type="term" value="F:methyltransferase activity"/>
    <property type="evidence" value="ECO:0007669"/>
    <property type="project" value="UniProtKB-KW"/>
</dbReference>
<name>A0AA41R5S3_9BACT</name>
<dbReference type="EMBL" id="JALJRB010000015">
    <property type="protein sequence ID" value="MCJ8501580.1"/>
    <property type="molecule type" value="Genomic_DNA"/>
</dbReference>
<keyword evidence="3" id="KW-1185">Reference proteome</keyword>
<dbReference type="SUPFAM" id="SSF53335">
    <property type="entry name" value="S-adenosyl-L-methionine-dependent methyltransferases"/>
    <property type="match status" value="1"/>
</dbReference>
<keyword evidence="2" id="KW-0808">Transferase</keyword>
<dbReference type="AlphaFoldDB" id="A0AA41R5S3"/>
<comment type="caution">
    <text evidence="2">The sequence shown here is derived from an EMBL/GenBank/DDBJ whole genome shotgun (WGS) entry which is preliminary data.</text>
</comment>
<accession>A0AA41R5S3</accession>
<proteinExistence type="predicted"/>
<reference evidence="2" key="1">
    <citation type="submission" date="2022-04" db="EMBL/GenBank/DDBJ databases">
        <title>Desulfatitalea alkaliphila sp. nov., a novel anaerobic sulfate-reducing bacterium isolated from terrestrial mud volcano, Taman Peninsula, Russia.</title>
        <authorList>
            <person name="Khomyakova M.A."/>
            <person name="Merkel A.Y."/>
            <person name="Slobodkin A.I."/>
        </authorList>
    </citation>
    <scope>NUCLEOTIDE SEQUENCE</scope>
    <source>
        <strain evidence="2">M08but</strain>
    </source>
</reference>
<keyword evidence="2" id="KW-0489">Methyltransferase</keyword>
<protein>
    <submittedName>
        <fullName evidence="2">Class I SAM-dependent methyltransferase</fullName>
    </submittedName>
</protein>
<sequence length="243" mass="28184">MHRMNENRPPPATTQGTVAPPSGTPRHTCIVCGRRSARFFQKVETQTYRSCHACGAIFLHPDQRLSAAASFERYRQHRNDPDDPRYRQFLAQLVDPLLERLSPNRLGLDFGCGPGPALACMLREAGHRVRLYDLYFHPDPEALTLCYDFITCTETAEHFHRPREEFERFDRLLKPGGWLGLMTCFVTDPERFANWHYRRDPTHVVFYRKRTLADIARRLAWHCAFPAANVVLMQKPHATHDGR</sequence>
<dbReference type="CDD" id="cd02440">
    <property type="entry name" value="AdoMet_MTases"/>
    <property type="match status" value="1"/>
</dbReference>
<dbReference type="InterPro" id="IPR029063">
    <property type="entry name" value="SAM-dependent_MTases_sf"/>
</dbReference>
<evidence type="ECO:0000313" key="3">
    <source>
        <dbReference type="Proteomes" id="UP001165427"/>
    </source>
</evidence>
<dbReference type="RefSeq" id="WP_246909689.1">
    <property type="nucleotide sequence ID" value="NZ_JALJRB010000015.1"/>
</dbReference>
<feature type="region of interest" description="Disordered" evidence="1">
    <location>
        <begin position="1"/>
        <end position="24"/>
    </location>
</feature>